<keyword evidence="1" id="KW-0812">Transmembrane</keyword>
<feature type="transmembrane region" description="Helical" evidence="1">
    <location>
        <begin position="68"/>
        <end position="88"/>
    </location>
</feature>
<keyword evidence="1" id="KW-1133">Transmembrane helix</keyword>
<dbReference type="EMBL" id="MN739743">
    <property type="protein sequence ID" value="QHT24236.1"/>
    <property type="molecule type" value="Genomic_DNA"/>
</dbReference>
<organism evidence="2">
    <name type="scientific">viral metagenome</name>
    <dbReference type="NCBI Taxonomy" id="1070528"/>
    <lineage>
        <taxon>unclassified sequences</taxon>
        <taxon>metagenomes</taxon>
        <taxon>organismal metagenomes</taxon>
    </lineage>
</organism>
<protein>
    <submittedName>
        <fullName evidence="2">Uncharacterized protein</fullName>
    </submittedName>
</protein>
<dbReference type="AlphaFoldDB" id="A0A6C0E506"/>
<feature type="transmembrane region" description="Helical" evidence="1">
    <location>
        <begin position="33"/>
        <end position="56"/>
    </location>
</feature>
<reference evidence="2" key="1">
    <citation type="journal article" date="2020" name="Nature">
        <title>Giant virus diversity and host interactions through global metagenomics.</title>
        <authorList>
            <person name="Schulz F."/>
            <person name="Roux S."/>
            <person name="Paez-Espino D."/>
            <person name="Jungbluth S."/>
            <person name="Walsh D.A."/>
            <person name="Denef V.J."/>
            <person name="McMahon K.D."/>
            <person name="Konstantinidis K.T."/>
            <person name="Eloe-Fadrosh E.A."/>
            <person name="Kyrpides N.C."/>
            <person name="Woyke T."/>
        </authorList>
    </citation>
    <scope>NUCLEOTIDE SEQUENCE</scope>
    <source>
        <strain evidence="2">GVMAG-M-3300023179-138</strain>
    </source>
</reference>
<feature type="transmembrane region" description="Helical" evidence="1">
    <location>
        <begin position="108"/>
        <end position="127"/>
    </location>
</feature>
<evidence type="ECO:0000256" key="1">
    <source>
        <dbReference type="SAM" id="Phobius"/>
    </source>
</evidence>
<feature type="transmembrane region" description="Helical" evidence="1">
    <location>
        <begin position="7"/>
        <end position="27"/>
    </location>
</feature>
<accession>A0A6C0E506</accession>
<proteinExistence type="predicted"/>
<sequence>MAMEMGMLVGLMSVAFIFSLVFSWVYFRYVDVWLAMPLTVLTLFFLQAALQTALQARVCGGVKSVGNIFWGALIGILPAAMIAVPAYVPSVAEIVSSVFVPGDVPTAYGTAYFGAFAGAMGIALGSLQSASCH</sequence>
<evidence type="ECO:0000313" key="2">
    <source>
        <dbReference type="EMBL" id="QHT24236.1"/>
    </source>
</evidence>
<keyword evidence="1" id="KW-0472">Membrane</keyword>
<name>A0A6C0E506_9ZZZZ</name>